<protein>
    <submittedName>
        <fullName evidence="2">VOC family protein</fullName>
    </submittedName>
</protein>
<dbReference type="Gene3D" id="3.10.180.10">
    <property type="entry name" value="2,3-Dihydroxybiphenyl 1,2-Dioxygenase, domain 1"/>
    <property type="match status" value="1"/>
</dbReference>
<dbReference type="PANTHER" id="PTHR33993:SF5">
    <property type="entry name" value="GLYOXALASE"/>
    <property type="match status" value="1"/>
</dbReference>
<dbReference type="PANTHER" id="PTHR33993">
    <property type="entry name" value="GLYOXALASE-RELATED"/>
    <property type="match status" value="1"/>
</dbReference>
<dbReference type="RefSeq" id="WP_192557289.1">
    <property type="nucleotide sequence ID" value="NZ_JACZZA010000013.1"/>
</dbReference>
<dbReference type="InterPro" id="IPR041581">
    <property type="entry name" value="Glyoxalase_6"/>
</dbReference>
<keyword evidence="3" id="KW-1185">Reference proteome</keyword>
<dbReference type="Pfam" id="PF18029">
    <property type="entry name" value="Glyoxalase_6"/>
    <property type="match status" value="1"/>
</dbReference>
<dbReference type="InterPro" id="IPR052164">
    <property type="entry name" value="Anthracycline_SecMetBiosynth"/>
</dbReference>
<dbReference type="InterPro" id="IPR037523">
    <property type="entry name" value="VOC_core"/>
</dbReference>
<evidence type="ECO:0000259" key="1">
    <source>
        <dbReference type="PROSITE" id="PS51819"/>
    </source>
</evidence>
<gene>
    <name evidence="2" type="ORF">IGX34_18870</name>
</gene>
<dbReference type="EMBL" id="JACZZA010000013">
    <property type="protein sequence ID" value="MBE1162454.1"/>
    <property type="molecule type" value="Genomic_DNA"/>
</dbReference>
<sequence>MESVTGIGGLFFRAKDPELLGRWYRQHLGANLIPSDYSEPPWQQQEGPTIFMPFAQDTTYFGDAQRMWMVNFRVSNLDAMVAQLRAGGVEVAVDPEAYPHGRFARLQDPEGNPIELWEPDGQD</sequence>
<feature type="domain" description="VOC" evidence="1">
    <location>
        <begin position="6"/>
        <end position="119"/>
    </location>
</feature>
<dbReference type="PROSITE" id="PS51819">
    <property type="entry name" value="VOC"/>
    <property type="match status" value="1"/>
</dbReference>
<comment type="caution">
    <text evidence="2">The sequence shown here is derived from an EMBL/GenBank/DDBJ whole genome shotgun (WGS) entry which is preliminary data.</text>
</comment>
<name>A0ABR9GEH6_9GAMM</name>
<evidence type="ECO:0000313" key="2">
    <source>
        <dbReference type="EMBL" id="MBE1162454.1"/>
    </source>
</evidence>
<accession>A0ABR9GEH6</accession>
<proteinExistence type="predicted"/>
<dbReference type="InterPro" id="IPR029068">
    <property type="entry name" value="Glyas_Bleomycin-R_OHBP_Dase"/>
</dbReference>
<organism evidence="2 3">
    <name type="scientific">Dyella acidiphila</name>
    <dbReference type="NCBI Taxonomy" id="2775866"/>
    <lineage>
        <taxon>Bacteria</taxon>
        <taxon>Pseudomonadati</taxon>
        <taxon>Pseudomonadota</taxon>
        <taxon>Gammaproteobacteria</taxon>
        <taxon>Lysobacterales</taxon>
        <taxon>Rhodanobacteraceae</taxon>
        <taxon>Dyella</taxon>
    </lineage>
</organism>
<evidence type="ECO:0000313" key="3">
    <source>
        <dbReference type="Proteomes" id="UP000651010"/>
    </source>
</evidence>
<reference evidence="2 3" key="1">
    <citation type="submission" date="2020-09" db="EMBL/GenBank/DDBJ databases">
        <title>Dyella sp. 7MK23 isolated from forest soil.</title>
        <authorList>
            <person name="Fu J."/>
        </authorList>
    </citation>
    <scope>NUCLEOTIDE SEQUENCE [LARGE SCALE GENOMIC DNA]</scope>
    <source>
        <strain evidence="2 3">7MK23</strain>
    </source>
</reference>
<dbReference type="Proteomes" id="UP000651010">
    <property type="component" value="Unassembled WGS sequence"/>
</dbReference>
<dbReference type="SUPFAM" id="SSF54593">
    <property type="entry name" value="Glyoxalase/Bleomycin resistance protein/Dihydroxybiphenyl dioxygenase"/>
    <property type="match status" value="1"/>
</dbReference>